<evidence type="ECO:0000259" key="1">
    <source>
        <dbReference type="Pfam" id="PF12680"/>
    </source>
</evidence>
<accession>A0A7W7SB89</accession>
<dbReference type="Gene3D" id="3.10.450.50">
    <property type="match status" value="1"/>
</dbReference>
<organism evidence="2 3">
    <name type="scientific">Kitasatospora gansuensis</name>
    <dbReference type="NCBI Taxonomy" id="258050"/>
    <lineage>
        <taxon>Bacteria</taxon>
        <taxon>Bacillati</taxon>
        <taxon>Actinomycetota</taxon>
        <taxon>Actinomycetes</taxon>
        <taxon>Kitasatosporales</taxon>
        <taxon>Streptomycetaceae</taxon>
        <taxon>Kitasatospora</taxon>
    </lineage>
</organism>
<dbReference type="CDD" id="cd00531">
    <property type="entry name" value="NTF2_like"/>
    <property type="match status" value="1"/>
</dbReference>
<dbReference type="InterPro" id="IPR037401">
    <property type="entry name" value="SnoaL-like"/>
</dbReference>
<evidence type="ECO:0000313" key="3">
    <source>
        <dbReference type="Proteomes" id="UP000573327"/>
    </source>
</evidence>
<evidence type="ECO:0000313" key="2">
    <source>
        <dbReference type="EMBL" id="MBB4947314.1"/>
    </source>
</evidence>
<dbReference type="AlphaFoldDB" id="A0A7W7SB89"/>
<proteinExistence type="predicted"/>
<dbReference type="InterPro" id="IPR032710">
    <property type="entry name" value="NTF2-like_dom_sf"/>
</dbReference>
<sequence length="147" mass="16401">MSTAYPELTPAALTEFAKQWYDALDRHEPLDQVLPYLAEQGLVMHFPEGTSEGLDAFASWYDVVTTTFFDEEHTVTSVEVESVEGDRAEVKVVVNWQTKVWNPPAARSVWKGFDAYQTWTVVADGGSPRILTYTVDALKAMPGSPDL</sequence>
<dbReference type="SUPFAM" id="SSF54427">
    <property type="entry name" value="NTF2-like"/>
    <property type="match status" value="1"/>
</dbReference>
<name>A0A7W7SB89_9ACTN</name>
<dbReference type="Proteomes" id="UP000573327">
    <property type="component" value="Unassembled WGS sequence"/>
</dbReference>
<gene>
    <name evidence="2" type="ORF">F4556_002849</name>
</gene>
<protein>
    <recommendedName>
        <fullName evidence="1">SnoaL-like domain-containing protein</fullName>
    </recommendedName>
</protein>
<comment type="caution">
    <text evidence="2">The sequence shown here is derived from an EMBL/GenBank/DDBJ whole genome shotgun (WGS) entry which is preliminary data.</text>
</comment>
<dbReference type="EMBL" id="JACHJR010000001">
    <property type="protein sequence ID" value="MBB4947314.1"/>
    <property type="molecule type" value="Genomic_DNA"/>
</dbReference>
<feature type="domain" description="SnoaL-like" evidence="1">
    <location>
        <begin position="18"/>
        <end position="125"/>
    </location>
</feature>
<dbReference type="Pfam" id="PF12680">
    <property type="entry name" value="SnoaL_2"/>
    <property type="match status" value="1"/>
</dbReference>
<keyword evidence="3" id="KW-1185">Reference proteome</keyword>
<dbReference type="RefSeq" id="WP_184915115.1">
    <property type="nucleotide sequence ID" value="NZ_JACHJR010000001.1"/>
</dbReference>
<reference evidence="2 3" key="1">
    <citation type="submission" date="2020-08" db="EMBL/GenBank/DDBJ databases">
        <title>Sequencing the genomes of 1000 actinobacteria strains.</title>
        <authorList>
            <person name="Klenk H.-P."/>
        </authorList>
    </citation>
    <scope>NUCLEOTIDE SEQUENCE [LARGE SCALE GENOMIC DNA]</scope>
    <source>
        <strain evidence="2 3">DSM 44786</strain>
    </source>
</reference>